<dbReference type="EMBL" id="CP050063">
    <property type="protein sequence ID" value="QIP16646.1"/>
    <property type="molecule type" value="Genomic_DNA"/>
</dbReference>
<dbReference type="KEGG" id="spib:G8759_30395"/>
<evidence type="ECO:0000313" key="3">
    <source>
        <dbReference type="EMBL" id="QIP16646.1"/>
    </source>
</evidence>
<feature type="domain" description="Sortilin N-terminal" evidence="2">
    <location>
        <begin position="125"/>
        <end position="252"/>
    </location>
</feature>
<dbReference type="InterPro" id="IPR015943">
    <property type="entry name" value="WD40/YVTN_repeat-like_dom_sf"/>
</dbReference>
<gene>
    <name evidence="3" type="ORF">G8759_30395</name>
</gene>
<dbReference type="RefSeq" id="WP_167216739.1">
    <property type="nucleotide sequence ID" value="NZ_CP050063.1"/>
</dbReference>
<evidence type="ECO:0000313" key="4">
    <source>
        <dbReference type="Proteomes" id="UP000501802"/>
    </source>
</evidence>
<dbReference type="InterPro" id="IPR031778">
    <property type="entry name" value="Sortilin_N"/>
</dbReference>
<evidence type="ECO:0000256" key="1">
    <source>
        <dbReference type="ARBA" id="ARBA00022737"/>
    </source>
</evidence>
<dbReference type="SUPFAM" id="SSF110296">
    <property type="entry name" value="Oligoxyloglucan reducing end-specific cellobiohydrolase"/>
    <property type="match status" value="2"/>
</dbReference>
<dbReference type="PANTHER" id="PTHR43739:SF5">
    <property type="entry name" value="EXO-ALPHA-SIALIDASE"/>
    <property type="match status" value="1"/>
</dbReference>
<dbReference type="GO" id="GO:0016787">
    <property type="term" value="F:hydrolase activity"/>
    <property type="evidence" value="ECO:0007669"/>
    <property type="project" value="UniProtKB-KW"/>
</dbReference>
<proteinExistence type="predicted"/>
<evidence type="ECO:0000259" key="2">
    <source>
        <dbReference type="Pfam" id="PF15902"/>
    </source>
</evidence>
<organism evidence="3 4">
    <name type="scientific">Spirosoma aureum</name>
    <dbReference type="NCBI Taxonomy" id="2692134"/>
    <lineage>
        <taxon>Bacteria</taxon>
        <taxon>Pseudomonadati</taxon>
        <taxon>Bacteroidota</taxon>
        <taxon>Cytophagia</taxon>
        <taxon>Cytophagales</taxon>
        <taxon>Cytophagaceae</taxon>
        <taxon>Spirosoma</taxon>
    </lineage>
</organism>
<dbReference type="InterPro" id="IPR052025">
    <property type="entry name" value="Xyloglucanase_GH74"/>
</dbReference>
<reference evidence="3 4" key="1">
    <citation type="submission" date="2020-03" db="EMBL/GenBank/DDBJ databases">
        <authorList>
            <person name="Kim M.K."/>
        </authorList>
    </citation>
    <scope>NUCLEOTIDE SEQUENCE [LARGE SCALE GENOMIC DNA]</scope>
    <source>
        <strain evidence="3 4">BT328</strain>
    </source>
</reference>
<accession>A0A6G9AWC3</accession>
<dbReference type="GO" id="GO:0010411">
    <property type="term" value="P:xyloglucan metabolic process"/>
    <property type="evidence" value="ECO:0007669"/>
    <property type="project" value="TreeGrafter"/>
</dbReference>
<sequence>MSLLYALKRQFLLLPFIFSIVVAQAQSISPTFFNAMKWRMIGPHRGGRTVGGVGVPQQPNVFYIGVNNGGVWKTTDYGRTWFPIFDDQSTGSIGDVAVAPSNPNVIYVASGEGLHRPDLSVGNGMYKSIDAGKTWIHLGLSDGQQIGGISIDPTNENRVFAAVLGHPYGPNTERGVYRTTDGGKTWDKVLYKDQDTGAIQVTIDPKNPAVVYADLWTAQEGPWENGAWQGKESGLYKSTDGGTSWQKLTKGLPTVEQGLGRIGFCIAPSSPNRLYATVDAPELGGVYRSDDAGESWTRFNKDPRLWGRGSDFAEVKAHPTNPDILFIADVSAWKSEDGGKTWNDFRGAPGGDDYHRLWINPNDPNTMLLAGDQGGIITVNGGQTFSSWYNQATAQFYHVSTDNSFPYNVLGGQQESGSVGIASRGNDGQVTFREWHPVGVEEYGYVAADPLNPNIIYGGKVTKFDKQTGQVQNIAPEAVRSGKYRFVRTAPVLFSPIDPKTLYFAGNVLFKTQNGGNSWQIISPDLTRETYPDIPESVGVYRTDAMKTMPRRGVIYTIAPSYKDVNTIWIGTDDGYIQITRDGGKTWKNVTPAAVGSWSKVSILDAGHFDANTAYAAVNRIRCDDMRPHIYRTHDGGKTWQEIVTGLPNDPINTIREDPVRKGLLFAGSETAVYVSFDDGDHWQSLRLNMPATSIRDLVIKDNDLVIGTHGRSFWILDDISPLRQLTTELIKQDAILYKPQRAYRVRWNMNTDTPLPQEEPAGQNPPDGAIINYYLATDVNTVVTLDILDAGGKLIRQYRSDDKPYNIPDVNLPSYWIRPQQILSGKAGAHRFLWDMHYTPLPIPPSYPIAATYHQTAPDPTSPWVLPGIYTAKLSVNGKVYTQLLTITMDPRVKASPVVLKQQHDLSVAAYEGRKQLIGLLSETQTLQTRATSELQKKSLDVLKTSLTTLNRAFNSIFGILQDTDMPPTTQAITAANEAQAIFKKVLAQWTLLKNDFR</sequence>
<dbReference type="Proteomes" id="UP000501802">
    <property type="component" value="Chromosome"/>
</dbReference>
<keyword evidence="1" id="KW-0677">Repeat</keyword>
<dbReference type="PANTHER" id="PTHR43739">
    <property type="entry name" value="XYLOGLUCANASE (EUROFUNG)"/>
    <property type="match status" value="1"/>
</dbReference>
<keyword evidence="4" id="KW-1185">Reference proteome</keyword>
<name>A0A6G9AWC3_9BACT</name>
<dbReference type="AlphaFoldDB" id="A0A6G9AWC3"/>
<dbReference type="Pfam" id="PF15902">
    <property type="entry name" value="Sortilin-Vps10"/>
    <property type="match status" value="1"/>
</dbReference>
<keyword evidence="3" id="KW-0378">Hydrolase</keyword>
<protein>
    <submittedName>
        <fullName evidence="3">Glycoside hydrolase</fullName>
    </submittedName>
</protein>
<dbReference type="CDD" id="cd15482">
    <property type="entry name" value="Sialidase_non-viral"/>
    <property type="match status" value="2"/>
</dbReference>
<dbReference type="Gene3D" id="2.130.10.10">
    <property type="entry name" value="YVTN repeat-like/Quinoprotein amine dehydrogenase"/>
    <property type="match status" value="4"/>
</dbReference>